<sequence>MKQAYRAIADKAEYVHEEKRSTFTALLHPVRSREEAMATLQAIRLNRPGASHYCWAYVLGDALQPQAAAFNDDGEPSGTAGRPMLNVLMHREAGDCFAVVVRFFGGVKLGAGGLVRAYGAAVSGALDQARWYSVEPLATVRIATAFANEQKVRHFLQVQGADHVQAAYGERVEITARVAEQQCEAMAEALAHLTSGQAKMVVDS</sequence>
<accession>A0ABT8THI4</accession>
<name>A0ABT8THI4_9GAMM</name>
<feature type="domain" description="Impact N-terminal" evidence="2">
    <location>
        <begin position="19"/>
        <end position="126"/>
    </location>
</feature>
<comment type="caution">
    <text evidence="4">The sequence shown here is derived from an EMBL/GenBank/DDBJ whole genome shotgun (WGS) entry which is preliminary data.</text>
</comment>
<dbReference type="Gene3D" id="3.30.70.240">
    <property type="match status" value="1"/>
</dbReference>
<dbReference type="RefSeq" id="WP_302714145.1">
    <property type="nucleotide sequence ID" value="NZ_JAULRT010000060.1"/>
</dbReference>
<dbReference type="SUPFAM" id="SSF54980">
    <property type="entry name" value="EF-G C-terminal domain-like"/>
    <property type="match status" value="1"/>
</dbReference>
<dbReference type="InterPro" id="IPR001498">
    <property type="entry name" value="Impact_N"/>
</dbReference>
<dbReference type="Proteomes" id="UP001168380">
    <property type="component" value="Unassembled WGS sequence"/>
</dbReference>
<dbReference type="PANTHER" id="PTHR16301:SF20">
    <property type="entry name" value="IMPACT FAMILY MEMBER YIGZ"/>
    <property type="match status" value="1"/>
</dbReference>
<reference evidence="4" key="1">
    <citation type="submission" date="2023-07" db="EMBL/GenBank/DDBJ databases">
        <title>Gilvimarinus algae sp. nov., isolated from the surface of Kelp.</title>
        <authorList>
            <person name="Sun Y.Y."/>
            <person name="Gong Y."/>
            <person name="Du Z.J."/>
        </authorList>
    </citation>
    <scope>NUCLEOTIDE SEQUENCE</scope>
    <source>
        <strain evidence="4">SDUM040014</strain>
    </source>
</reference>
<evidence type="ECO:0000313" key="5">
    <source>
        <dbReference type="Proteomes" id="UP001168380"/>
    </source>
</evidence>
<dbReference type="InterPro" id="IPR023582">
    <property type="entry name" value="Impact"/>
</dbReference>
<dbReference type="InterPro" id="IPR015269">
    <property type="entry name" value="UPF0029_Impact_C"/>
</dbReference>
<dbReference type="InterPro" id="IPR036956">
    <property type="entry name" value="Impact_N_sf"/>
</dbReference>
<dbReference type="InterPro" id="IPR020568">
    <property type="entry name" value="Ribosomal_Su5_D2-typ_SF"/>
</dbReference>
<evidence type="ECO:0000259" key="2">
    <source>
        <dbReference type="Pfam" id="PF01205"/>
    </source>
</evidence>
<keyword evidence="5" id="KW-1185">Reference proteome</keyword>
<evidence type="ECO:0000259" key="3">
    <source>
        <dbReference type="Pfam" id="PF09186"/>
    </source>
</evidence>
<evidence type="ECO:0000313" key="4">
    <source>
        <dbReference type="EMBL" id="MDO3383376.1"/>
    </source>
</evidence>
<dbReference type="PANTHER" id="PTHR16301">
    <property type="entry name" value="IMPACT-RELATED"/>
    <property type="match status" value="1"/>
</dbReference>
<protein>
    <submittedName>
        <fullName evidence="4">YigZ family protein</fullName>
    </submittedName>
</protein>
<proteinExistence type="inferred from homology"/>
<dbReference type="Gene3D" id="3.30.230.30">
    <property type="entry name" value="Impact, N-terminal domain"/>
    <property type="match status" value="1"/>
</dbReference>
<dbReference type="InterPro" id="IPR035647">
    <property type="entry name" value="EFG_III/V"/>
</dbReference>
<evidence type="ECO:0000256" key="1">
    <source>
        <dbReference type="ARBA" id="ARBA00007665"/>
    </source>
</evidence>
<dbReference type="Pfam" id="PF09186">
    <property type="entry name" value="DUF1949"/>
    <property type="match status" value="1"/>
</dbReference>
<feature type="domain" description="UPF0029" evidence="3">
    <location>
        <begin position="145"/>
        <end position="197"/>
    </location>
</feature>
<comment type="similarity">
    <text evidence="1">Belongs to the IMPACT family.</text>
</comment>
<organism evidence="4 5">
    <name type="scientific">Gilvimarinus algae</name>
    <dbReference type="NCBI Taxonomy" id="3058037"/>
    <lineage>
        <taxon>Bacteria</taxon>
        <taxon>Pseudomonadati</taxon>
        <taxon>Pseudomonadota</taxon>
        <taxon>Gammaproteobacteria</taxon>
        <taxon>Cellvibrionales</taxon>
        <taxon>Cellvibrionaceae</taxon>
        <taxon>Gilvimarinus</taxon>
    </lineage>
</organism>
<dbReference type="EMBL" id="JAULRT010000060">
    <property type="protein sequence ID" value="MDO3383376.1"/>
    <property type="molecule type" value="Genomic_DNA"/>
</dbReference>
<gene>
    <name evidence="4" type="ORF">QWI16_14430</name>
</gene>
<dbReference type="SUPFAM" id="SSF54211">
    <property type="entry name" value="Ribosomal protein S5 domain 2-like"/>
    <property type="match status" value="1"/>
</dbReference>
<dbReference type="Pfam" id="PF01205">
    <property type="entry name" value="Impact_N"/>
    <property type="match status" value="1"/>
</dbReference>